<name>T1C964_9ZZZZ</name>
<keyword evidence="2" id="KW-0479">Metal-binding</keyword>
<dbReference type="Gene3D" id="1.10.760.10">
    <property type="entry name" value="Cytochrome c-like domain"/>
    <property type="match status" value="1"/>
</dbReference>
<sequence length="85" mass="9482">SIFTQNCVACHGANGKGDGPTGAFLSPHPANLTTAKFWKQTDGAIFWKITNGKSPMPSFQDSLSRKQRWQVIDYLRHTFDPNKSK</sequence>
<comment type="caution">
    <text evidence="5">The sequence shown here is derived from an EMBL/GenBank/DDBJ whole genome shotgun (WGS) entry which is preliminary data.</text>
</comment>
<dbReference type="SUPFAM" id="SSF46626">
    <property type="entry name" value="Cytochrome c"/>
    <property type="match status" value="1"/>
</dbReference>
<feature type="non-terminal residue" evidence="5">
    <location>
        <position position="1"/>
    </location>
</feature>
<dbReference type="AlphaFoldDB" id="T1C964"/>
<dbReference type="InterPro" id="IPR036909">
    <property type="entry name" value="Cyt_c-like_dom_sf"/>
</dbReference>
<dbReference type="PROSITE" id="PS51007">
    <property type="entry name" value="CYTC"/>
    <property type="match status" value="1"/>
</dbReference>
<evidence type="ECO:0000256" key="1">
    <source>
        <dbReference type="ARBA" id="ARBA00022617"/>
    </source>
</evidence>
<accession>T1C964</accession>
<feature type="domain" description="Cytochrome c" evidence="4">
    <location>
        <begin position="1"/>
        <end position="79"/>
    </location>
</feature>
<evidence type="ECO:0000256" key="2">
    <source>
        <dbReference type="ARBA" id="ARBA00022723"/>
    </source>
</evidence>
<dbReference type="GO" id="GO:0020037">
    <property type="term" value="F:heme binding"/>
    <property type="evidence" value="ECO:0007669"/>
    <property type="project" value="InterPro"/>
</dbReference>
<reference evidence="5" key="2">
    <citation type="journal article" date="2014" name="ISME J.">
        <title>Microbial stratification in low pH oxic and suboxic macroscopic growths along an acid mine drainage.</title>
        <authorList>
            <person name="Mendez-Garcia C."/>
            <person name="Mesa V."/>
            <person name="Sprenger R.R."/>
            <person name="Richter M."/>
            <person name="Diez M.S."/>
            <person name="Solano J."/>
            <person name="Bargiela R."/>
            <person name="Golyshina O.V."/>
            <person name="Manteca A."/>
            <person name="Ramos J.L."/>
            <person name="Gallego J.R."/>
            <person name="Llorente I."/>
            <person name="Martins Dos Santos V.A."/>
            <person name="Jensen O.N."/>
            <person name="Pelaez A.I."/>
            <person name="Sanchez J."/>
            <person name="Ferrer M."/>
        </authorList>
    </citation>
    <scope>NUCLEOTIDE SEQUENCE</scope>
</reference>
<proteinExistence type="predicted"/>
<keyword evidence="3" id="KW-0408">Iron</keyword>
<dbReference type="Pfam" id="PF13442">
    <property type="entry name" value="Cytochrome_CBB3"/>
    <property type="match status" value="1"/>
</dbReference>
<evidence type="ECO:0000256" key="3">
    <source>
        <dbReference type="ARBA" id="ARBA00023004"/>
    </source>
</evidence>
<keyword evidence="1" id="KW-0349">Heme</keyword>
<dbReference type="GO" id="GO:0046872">
    <property type="term" value="F:metal ion binding"/>
    <property type="evidence" value="ECO:0007669"/>
    <property type="project" value="UniProtKB-KW"/>
</dbReference>
<dbReference type="InterPro" id="IPR009056">
    <property type="entry name" value="Cyt_c-like_dom"/>
</dbReference>
<organism evidence="5">
    <name type="scientific">mine drainage metagenome</name>
    <dbReference type="NCBI Taxonomy" id="410659"/>
    <lineage>
        <taxon>unclassified sequences</taxon>
        <taxon>metagenomes</taxon>
        <taxon>ecological metagenomes</taxon>
    </lineage>
</organism>
<dbReference type="GO" id="GO:0009055">
    <property type="term" value="F:electron transfer activity"/>
    <property type="evidence" value="ECO:0007669"/>
    <property type="project" value="InterPro"/>
</dbReference>
<protein>
    <submittedName>
        <fullName evidence="5">Cytochrome c class I</fullName>
    </submittedName>
</protein>
<evidence type="ECO:0000313" key="5">
    <source>
        <dbReference type="EMBL" id="EQD78752.1"/>
    </source>
</evidence>
<reference evidence="5" key="1">
    <citation type="submission" date="2013-08" db="EMBL/GenBank/DDBJ databases">
        <authorList>
            <person name="Mendez C."/>
            <person name="Richter M."/>
            <person name="Ferrer M."/>
            <person name="Sanchez J."/>
        </authorList>
    </citation>
    <scope>NUCLEOTIDE SEQUENCE</scope>
</reference>
<gene>
    <name evidence="5" type="ORF">B1B_00549</name>
</gene>
<dbReference type="EMBL" id="AUZY01000422">
    <property type="protein sequence ID" value="EQD78752.1"/>
    <property type="molecule type" value="Genomic_DNA"/>
</dbReference>
<evidence type="ECO:0000259" key="4">
    <source>
        <dbReference type="PROSITE" id="PS51007"/>
    </source>
</evidence>